<dbReference type="Pfam" id="PF03009">
    <property type="entry name" value="GDPD"/>
    <property type="match status" value="1"/>
</dbReference>
<dbReference type="EC" id="3.1.4.46" evidence="2"/>
<evidence type="ECO:0000256" key="1">
    <source>
        <dbReference type="ARBA" id="ARBA00007277"/>
    </source>
</evidence>
<feature type="domain" description="GP-PDE" evidence="7">
    <location>
        <begin position="42"/>
        <end position="351"/>
    </location>
</feature>
<organism evidence="8 9">
    <name type="scientific">Iphiclides podalirius</name>
    <name type="common">scarce swallowtail</name>
    <dbReference type="NCBI Taxonomy" id="110791"/>
    <lineage>
        <taxon>Eukaryota</taxon>
        <taxon>Metazoa</taxon>
        <taxon>Ecdysozoa</taxon>
        <taxon>Arthropoda</taxon>
        <taxon>Hexapoda</taxon>
        <taxon>Insecta</taxon>
        <taxon>Pterygota</taxon>
        <taxon>Neoptera</taxon>
        <taxon>Endopterygota</taxon>
        <taxon>Lepidoptera</taxon>
        <taxon>Glossata</taxon>
        <taxon>Ditrysia</taxon>
        <taxon>Papilionoidea</taxon>
        <taxon>Papilionidae</taxon>
        <taxon>Papilioninae</taxon>
        <taxon>Iphiclides</taxon>
    </lineage>
</organism>
<dbReference type="EMBL" id="OW152817">
    <property type="protein sequence ID" value="CAH2068691.1"/>
    <property type="molecule type" value="Genomic_DNA"/>
</dbReference>
<name>A0ABN8J0B5_9NEOP</name>
<dbReference type="Gene3D" id="3.20.20.190">
    <property type="entry name" value="Phosphatidylinositol (PI) phosphodiesterase"/>
    <property type="match status" value="1"/>
</dbReference>
<sequence length="430" mass="47615">MKKSVMVTLLVGAVLILIISTAVSLSLLPRTTSNADPDRCELVVIAHRGASGYVPEHTLGAYALSITMGADFVEPDLVMSRDGHLIARHENELSLTTDVSERPEFANRYRTQTIYGRAVSGWFSEDFTLAELKTLRAVERIPRARPGNARMDGAFDIPTFQEIIDLVKAMERSERRTIGIYPEIKYSTHFRNIDLGMERPLVDMFHNNGYIGSSSAAYIQSFEINNLKELNRMTNIRLIQLYGGNPMNQPYDQFVSGTGLTYADMATPDGLKEVATYAQAVGPEKDYIIPRKADNTLGEATKFVQDAHAAGLAVHPYTFRAENSFLPAEFRSEDPSESAIGDFRGELEVFIATGIDGLFADQPDVPIQVRGTLIWCYQRGVTRLTDTKQPKHGNDACSVASFSRSRMLLLSLNCTILNTSCGPVAKRGQM</sequence>
<gene>
    <name evidence="8" type="ORF">IPOD504_LOCUS14499</name>
</gene>
<evidence type="ECO:0000313" key="8">
    <source>
        <dbReference type="EMBL" id="CAH2068691.1"/>
    </source>
</evidence>
<evidence type="ECO:0000256" key="4">
    <source>
        <dbReference type="ARBA" id="ARBA00022798"/>
    </source>
</evidence>
<comment type="catalytic activity">
    <reaction evidence="6">
        <text>a sn-glycero-3-phosphodiester + H2O = an alcohol + sn-glycerol 3-phosphate + H(+)</text>
        <dbReference type="Rhea" id="RHEA:12969"/>
        <dbReference type="ChEBI" id="CHEBI:15377"/>
        <dbReference type="ChEBI" id="CHEBI:15378"/>
        <dbReference type="ChEBI" id="CHEBI:30879"/>
        <dbReference type="ChEBI" id="CHEBI:57597"/>
        <dbReference type="ChEBI" id="CHEBI:83408"/>
        <dbReference type="EC" id="3.1.4.46"/>
    </reaction>
</comment>
<dbReference type="PANTHER" id="PTHR43620:SF7">
    <property type="entry name" value="GLYCEROPHOSPHODIESTER PHOSPHODIESTERASE GDPD5-RELATED"/>
    <property type="match status" value="1"/>
</dbReference>
<protein>
    <recommendedName>
        <fullName evidence="2">glycerophosphodiester phosphodiesterase</fullName>
        <ecNumber evidence="2">3.1.4.46</ecNumber>
    </recommendedName>
</protein>
<keyword evidence="9" id="KW-1185">Reference proteome</keyword>
<dbReference type="CDD" id="cd08602">
    <property type="entry name" value="GDPD_ScGlpQ1_like"/>
    <property type="match status" value="1"/>
</dbReference>
<dbReference type="Proteomes" id="UP000837857">
    <property type="component" value="Chromosome 5"/>
</dbReference>
<evidence type="ECO:0000256" key="6">
    <source>
        <dbReference type="ARBA" id="ARBA00047512"/>
    </source>
</evidence>
<feature type="non-terminal residue" evidence="8">
    <location>
        <position position="1"/>
    </location>
</feature>
<keyword evidence="5" id="KW-0378">Hydrolase</keyword>
<evidence type="ECO:0000256" key="2">
    <source>
        <dbReference type="ARBA" id="ARBA00012247"/>
    </source>
</evidence>
<dbReference type="PROSITE" id="PS51704">
    <property type="entry name" value="GP_PDE"/>
    <property type="match status" value="1"/>
</dbReference>
<accession>A0ABN8J0B5</accession>
<reference evidence="8" key="1">
    <citation type="submission" date="2022-03" db="EMBL/GenBank/DDBJ databases">
        <authorList>
            <person name="Martin H S."/>
        </authorList>
    </citation>
    <scope>NUCLEOTIDE SEQUENCE</scope>
</reference>
<keyword evidence="3" id="KW-0732">Signal</keyword>
<evidence type="ECO:0000259" key="7">
    <source>
        <dbReference type="PROSITE" id="PS51704"/>
    </source>
</evidence>
<evidence type="ECO:0000256" key="5">
    <source>
        <dbReference type="ARBA" id="ARBA00022801"/>
    </source>
</evidence>
<dbReference type="SUPFAM" id="SSF51695">
    <property type="entry name" value="PLC-like phosphodiesterases"/>
    <property type="match status" value="1"/>
</dbReference>
<dbReference type="PANTHER" id="PTHR43620">
    <property type="entry name" value="GLYCEROPHOSPHORYL DIESTER PHOSPHODIESTERASE"/>
    <property type="match status" value="1"/>
</dbReference>
<keyword evidence="4" id="KW-0319">Glycerol metabolism</keyword>
<proteinExistence type="inferred from homology"/>
<evidence type="ECO:0000256" key="3">
    <source>
        <dbReference type="ARBA" id="ARBA00022729"/>
    </source>
</evidence>
<evidence type="ECO:0000313" key="9">
    <source>
        <dbReference type="Proteomes" id="UP000837857"/>
    </source>
</evidence>
<dbReference type="InterPro" id="IPR030395">
    <property type="entry name" value="GP_PDE_dom"/>
</dbReference>
<comment type="similarity">
    <text evidence="1">Belongs to the glycerophosphoryl diester phosphodiesterase family.</text>
</comment>
<dbReference type="InterPro" id="IPR017946">
    <property type="entry name" value="PLC-like_Pdiesterase_TIM-brl"/>
</dbReference>